<dbReference type="GO" id="GO:0046872">
    <property type="term" value="F:metal ion binding"/>
    <property type="evidence" value="ECO:0007669"/>
    <property type="project" value="UniProtKB-KW"/>
</dbReference>
<feature type="binding site" evidence="4">
    <location>
        <position position="212"/>
    </location>
    <ligand>
        <name>Zn(2+)</name>
        <dbReference type="ChEBI" id="CHEBI:29105"/>
    </ligand>
</feature>
<evidence type="ECO:0000256" key="1">
    <source>
        <dbReference type="ARBA" id="ARBA00006924"/>
    </source>
</evidence>
<evidence type="ECO:0000313" key="6">
    <source>
        <dbReference type="EMBL" id="QDS76300.1"/>
    </source>
</evidence>
<dbReference type="InterPro" id="IPR003000">
    <property type="entry name" value="Sirtuin"/>
</dbReference>
<dbReference type="GO" id="GO:0017136">
    <property type="term" value="F:histone deacetylase activity, NAD-dependent"/>
    <property type="evidence" value="ECO:0007669"/>
    <property type="project" value="TreeGrafter"/>
</dbReference>
<name>A0A517LKX9_9PEZI</name>
<protein>
    <recommendedName>
        <fullName evidence="5">Deacetylase sirtuin-type domain-containing protein</fullName>
    </recommendedName>
</protein>
<dbReference type="OrthoDB" id="424302at2759"/>
<dbReference type="Gene3D" id="3.40.50.1220">
    <property type="entry name" value="TPP-binding domain"/>
    <property type="match status" value="1"/>
</dbReference>
<dbReference type="EMBL" id="CP042199">
    <property type="protein sequence ID" value="QDS76300.1"/>
    <property type="molecule type" value="Genomic_DNA"/>
</dbReference>
<feature type="binding site" evidence="4">
    <location>
        <position position="163"/>
    </location>
    <ligand>
        <name>Zn(2+)</name>
        <dbReference type="ChEBI" id="CHEBI:29105"/>
    </ligand>
</feature>
<dbReference type="InterPro" id="IPR050134">
    <property type="entry name" value="NAD-dep_sirtuin_deacylases"/>
</dbReference>
<dbReference type="InterPro" id="IPR026591">
    <property type="entry name" value="Sirtuin_cat_small_dom_sf"/>
</dbReference>
<dbReference type="STRING" id="50376.A0A517LKX9"/>
<feature type="binding site" evidence="4">
    <location>
        <position position="168"/>
    </location>
    <ligand>
        <name>Zn(2+)</name>
        <dbReference type="ChEBI" id="CHEBI:29105"/>
    </ligand>
</feature>
<dbReference type="PANTHER" id="PTHR11085">
    <property type="entry name" value="NAD-DEPENDENT PROTEIN DEACYLASE SIRTUIN-5, MITOCHONDRIAL-RELATED"/>
    <property type="match status" value="1"/>
</dbReference>
<dbReference type="PANTHER" id="PTHR11085:SF10">
    <property type="entry name" value="NAD-DEPENDENT PROTEIN DEACYLASE SIRTUIN-5, MITOCHONDRIAL-RELATED"/>
    <property type="match status" value="1"/>
</dbReference>
<reference evidence="6 7" key="1">
    <citation type="submission" date="2019-07" db="EMBL/GenBank/DDBJ databases">
        <title>Finished genome of Venturia effusa.</title>
        <authorList>
            <person name="Young C.A."/>
            <person name="Cox M.P."/>
            <person name="Ganley A.R.D."/>
            <person name="David W.J."/>
        </authorList>
    </citation>
    <scope>NUCLEOTIDE SEQUENCE [LARGE SCALE GENOMIC DNA]</scope>
    <source>
        <strain evidence="7">albino</strain>
    </source>
</reference>
<evidence type="ECO:0000256" key="4">
    <source>
        <dbReference type="PROSITE-ProRule" id="PRU00236"/>
    </source>
</evidence>
<proteinExistence type="inferred from homology"/>
<keyword evidence="4" id="KW-0862">Zinc</keyword>
<dbReference type="InterPro" id="IPR026590">
    <property type="entry name" value="Ssirtuin_cat_dom"/>
</dbReference>
<dbReference type="PROSITE" id="PS50305">
    <property type="entry name" value="SIRTUIN"/>
    <property type="match status" value="1"/>
</dbReference>
<accession>A0A517LKX9</accession>
<dbReference type="GO" id="GO:0070403">
    <property type="term" value="F:NAD+ binding"/>
    <property type="evidence" value="ECO:0007669"/>
    <property type="project" value="InterPro"/>
</dbReference>
<evidence type="ECO:0000259" key="5">
    <source>
        <dbReference type="PROSITE" id="PS50305"/>
    </source>
</evidence>
<evidence type="ECO:0000256" key="3">
    <source>
        <dbReference type="ARBA" id="ARBA00023027"/>
    </source>
</evidence>
<dbReference type="SUPFAM" id="SSF52467">
    <property type="entry name" value="DHS-like NAD/FAD-binding domain"/>
    <property type="match status" value="1"/>
</dbReference>
<keyword evidence="3" id="KW-0520">NAD</keyword>
<dbReference type="Gene3D" id="3.30.1600.10">
    <property type="entry name" value="SIR2/SIRT2 'Small Domain"/>
    <property type="match status" value="1"/>
</dbReference>
<dbReference type="Proteomes" id="UP000316270">
    <property type="component" value="Chromosome 15"/>
</dbReference>
<dbReference type="AlphaFoldDB" id="A0A517LKX9"/>
<feature type="binding site" evidence="4">
    <location>
        <position position="209"/>
    </location>
    <ligand>
        <name>Zn(2+)</name>
        <dbReference type="ChEBI" id="CHEBI:29105"/>
    </ligand>
</feature>
<dbReference type="Pfam" id="PF02146">
    <property type="entry name" value="SIR2"/>
    <property type="match status" value="1"/>
</dbReference>
<keyword evidence="4" id="KW-0479">Metal-binding</keyword>
<dbReference type="InterPro" id="IPR029035">
    <property type="entry name" value="DHS-like_NAD/FAD-binding_dom"/>
</dbReference>
<comment type="similarity">
    <text evidence="1">Belongs to the sirtuin family. Class I subfamily.</text>
</comment>
<evidence type="ECO:0000256" key="2">
    <source>
        <dbReference type="ARBA" id="ARBA00022679"/>
    </source>
</evidence>
<gene>
    <name evidence="6" type="ORF">FKW77_002126</name>
</gene>
<keyword evidence="2" id="KW-0808">Transferase</keyword>
<feature type="active site" description="Proton acceptor" evidence="4">
    <location>
        <position position="155"/>
    </location>
</feature>
<organism evidence="6 7">
    <name type="scientific">Venturia effusa</name>
    <dbReference type="NCBI Taxonomy" id="50376"/>
    <lineage>
        <taxon>Eukaryota</taxon>
        <taxon>Fungi</taxon>
        <taxon>Dikarya</taxon>
        <taxon>Ascomycota</taxon>
        <taxon>Pezizomycotina</taxon>
        <taxon>Dothideomycetes</taxon>
        <taxon>Pleosporomycetidae</taxon>
        <taxon>Venturiales</taxon>
        <taxon>Venturiaceae</taxon>
        <taxon>Venturia</taxon>
    </lineage>
</organism>
<feature type="domain" description="Deacetylase sirtuin-type" evidence="5">
    <location>
        <begin position="29"/>
        <end position="313"/>
    </location>
</feature>
<evidence type="ECO:0000313" key="7">
    <source>
        <dbReference type="Proteomes" id="UP000316270"/>
    </source>
</evidence>
<keyword evidence="7" id="KW-1185">Reference proteome</keyword>
<sequence>MLQQFFARGRRSKPDFDSLLSPSSISSSANIRLALPTAFPAYLASAKRILCLTGAGLSVASGIATFRDSKGKDRFWRDYQVGILSTHQFFVDDPATSWLYHASRRNAALKAQPNGGHEALARLAEQRRDDMLVINQNIDGLLERAGMETGRVNLHGSFGDVRCADDSCSYFRFGDTADAVGPSPKVSDEDISDLARPLPAVSRDQLPHCPICKHSLLRPGILWFGEPIPKEKLERIEKFMKADEKIDLMIVVGTSAMVSPAADYVHRARKSGAKIAVFDLNMPVGTGVLQEGDWFFEGDASVSLPRMLEELQG</sequence>
<dbReference type="GO" id="GO:0005634">
    <property type="term" value="C:nucleus"/>
    <property type="evidence" value="ECO:0007669"/>
    <property type="project" value="TreeGrafter"/>
</dbReference>